<reference evidence="2" key="2">
    <citation type="submission" date="2023-06" db="EMBL/GenBank/DDBJ databases">
        <authorList>
            <person name="Ma L."/>
            <person name="Liu K.-W."/>
            <person name="Li Z."/>
            <person name="Hsiao Y.-Y."/>
            <person name="Qi Y."/>
            <person name="Fu T."/>
            <person name="Tang G."/>
            <person name="Zhang D."/>
            <person name="Sun W.-H."/>
            <person name="Liu D.-K."/>
            <person name="Li Y."/>
            <person name="Chen G.-Z."/>
            <person name="Liu X.-D."/>
            <person name="Liao X.-Y."/>
            <person name="Jiang Y.-T."/>
            <person name="Yu X."/>
            <person name="Hao Y."/>
            <person name="Huang J."/>
            <person name="Zhao X.-W."/>
            <person name="Ke S."/>
            <person name="Chen Y.-Y."/>
            <person name="Wu W.-L."/>
            <person name="Hsu J.-L."/>
            <person name="Lin Y.-F."/>
            <person name="Huang M.-D."/>
            <person name="Li C.-Y."/>
            <person name="Huang L."/>
            <person name="Wang Z.-W."/>
            <person name="Zhao X."/>
            <person name="Zhong W.-Y."/>
            <person name="Peng D.-H."/>
            <person name="Ahmad S."/>
            <person name="Lan S."/>
            <person name="Zhang J.-S."/>
            <person name="Tsai W.-C."/>
            <person name="Van De Peer Y."/>
            <person name="Liu Z.-J."/>
        </authorList>
    </citation>
    <scope>NUCLEOTIDE SEQUENCE</scope>
    <source>
        <strain evidence="2">CP</strain>
        <tissue evidence="2">Leaves</tissue>
    </source>
</reference>
<sequence length="603" mass="67645">MVEVPSPTSLAWYWVIEALADLKDVHSSLLQDLIDRVPGFLSGSSMRRGRGFDQGILSKEDHFWELKESIPDNCDIVGQVLNEHGSLTKRNRVGYLDYDLILPDSEDEHVRPKKLKRTTTDVRTELSKQNSAALTSGSRNEIFLDDIPVYRRECANINTSTSDRLKDSRNDKYSAKALSVKQKSVSNTSITKAKKIHNAHEKERRCTAEPFPQEGVHIDEAEFVSDPNHIVEVSSKDHGCPDDILGTDIINAEKDKFLSSLNIFSQQSLMEDLTQQKSAFTAPSAHVHVLLLHIKRPKERLSWPKSLSSFIGRHEKQGHHKKQQIFKVPSELTQNGHRGLSQTINVHKCVGATEEQPQRGSVIDCRNDTVADISERPFFGSRNDAALSQEKRNCAKNIQDCQCSSAVQHQQQNGDVIKCIMLILLPQEADDDTLFHSCPDNLREVNSALSNGTHDHVEGKENSKHQDFGGDHERGSSSLGEEISQDYLREAVQKFANSNVKAFPGRGFCSMGSTFFIELVFLSCDPQGEEEQRKKGHNSNDKPPIWEVRGCRLGADLNHLYFGYGPVRFGPYQVSAFQDCLVGRLILIPGKSDPRLQLDGGFH</sequence>
<dbReference type="Proteomes" id="UP001180020">
    <property type="component" value="Unassembled WGS sequence"/>
</dbReference>
<proteinExistence type="predicted"/>
<dbReference type="AlphaFoldDB" id="A0AAV9CDS8"/>
<keyword evidence="3" id="KW-1185">Reference proteome</keyword>
<comment type="caution">
    <text evidence="2">The sequence shown here is derived from an EMBL/GenBank/DDBJ whole genome shotgun (WGS) entry which is preliminary data.</text>
</comment>
<gene>
    <name evidence="2" type="ORF">QJS10_CPB20g01596</name>
</gene>
<evidence type="ECO:0000313" key="3">
    <source>
        <dbReference type="Proteomes" id="UP001180020"/>
    </source>
</evidence>
<accession>A0AAV9CDS8</accession>
<protein>
    <submittedName>
        <fullName evidence="2">Uncharacterized protein</fullName>
    </submittedName>
</protein>
<reference evidence="2" key="1">
    <citation type="journal article" date="2023" name="Nat. Commun.">
        <title>Diploid and tetraploid genomes of Acorus and the evolution of monocots.</title>
        <authorList>
            <person name="Ma L."/>
            <person name="Liu K.W."/>
            <person name="Li Z."/>
            <person name="Hsiao Y.Y."/>
            <person name="Qi Y."/>
            <person name="Fu T."/>
            <person name="Tang G.D."/>
            <person name="Zhang D."/>
            <person name="Sun W.H."/>
            <person name="Liu D.K."/>
            <person name="Li Y."/>
            <person name="Chen G.Z."/>
            <person name="Liu X.D."/>
            <person name="Liao X.Y."/>
            <person name="Jiang Y.T."/>
            <person name="Yu X."/>
            <person name="Hao Y."/>
            <person name="Huang J."/>
            <person name="Zhao X.W."/>
            <person name="Ke S."/>
            <person name="Chen Y.Y."/>
            <person name="Wu W.L."/>
            <person name="Hsu J.L."/>
            <person name="Lin Y.F."/>
            <person name="Huang M.D."/>
            <person name="Li C.Y."/>
            <person name="Huang L."/>
            <person name="Wang Z.W."/>
            <person name="Zhao X."/>
            <person name="Zhong W.Y."/>
            <person name="Peng D.H."/>
            <person name="Ahmad S."/>
            <person name="Lan S."/>
            <person name="Zhang J.S."/>
            <person name="Tsai W.C."/>
            <person name="Van de Peer Y."/>
            <person name="Liu Z.J."/>
        </authorList>
    </citation>
    <scope>NUCLEOTIDE SEQUENCE</scope>
    <source>
        <strain evidence="2">CP</strain>
    </source>
</reference>
<name>A0AAV9CDS8_ACOCL</name>
<evidence type="ECO:0000313" key="2">
    <source>
        <dbReference type="EMBL" id="KAK1286504.1"/>
    </source>
</evidence>
<dbReference type="EMBL" id="JAUJYO010000020">
    <property type="protein sequence ID" value="KAK1286504.1"/>
    <property type="molecule type" value="Genomic_DNA"/>
</dbReference>
<feature type="region of interest" description="Disordered" evidence="1">
    <location>
        <begin position="451"/>
        <end position="480"/>
    </location>
</feature>
<organism evidence="2 3">
    <name type="scientific">Acorus calamus</name>
    <name type="common">Sweet flag</name>
    <dbReference type="NCBI Taxonomy" id="4465"/>
    <lineage>
        <taxon>Eukaryota</taxon>
        <taxon>Viridiplantae</taxon>
        <taxon>Streptophyta</taxon>
        <taxon>Embryophyta</taxon>
        <taxon>Tracheophyta</taxon>
        <taxon>Spermatophyta</taxon>
        <taxon>Magnoliopsida</taxon>
        <taxon>Liliopsida</taxon>
        <taxon>Acoraceae</taxon>
        <taxon>Acorus</taxon>
    </lineage>
</organism>
<feature type="compositionally biased region" description="Basic and acidic residues" evidence="1">
    <location>
        <begin position="453"/>
        <end position="475"/>
    </location>
</feature>
<evidence type="ECO:0000256" key="1">
    <source>
        <dbReference type="SAM" id="MobiDB-lite"/>
    </source>
</evidence>